<evidence type="ECO:0000256" key="5">
    <source>
        <dbReference type="RuleBase" id="RU003968"/>
    </source>
</evidence>
<feature type="domain" description="Glucose-methanol-choline oxidoreductase N-terminal" evidence="6">
    <location>
        <begin position="587"/>
        <end position="610"/>
    </location>
</feature>
<evidence type="ECO:0000259" key="6">
    <source>
        <dbReference type="PROSITE" id="PS00623"/>
    </source>
</evidence>
<dbReference type="Pfam" id="PF05199">
    <property type="entry name" value="GMC_oxred_C"/>
    <property type="match status" value="1"/>
</dbReference>
<comment type="cofactor">
    <cofactor evidence="1">
        <name>FAD</name>
        <dbReference type="ChEBI" id="CHEBI:57692"/>
    </cofactor>
</comment>
<evidence type="ECO:0000256" key="3">
    <source>
        <dbReference type="ARBA" id="ARBA00022630"/>
    </source>
</evidence>
<dbReference type="InterPro" id="IPR036188">
    <property type="entry name" value="FAD/NAD-bd_sf"/>
</dbReference>
<dbReference type="PANTHER" id="PTHR11552">
    <property type="entry name" value="GLUCOSE-METHANOL-CHOLINE GMC OXIDOREDUCTASE"/>
    <property type="match status" value="1"/>
</dbReference>
<dbReference type="InterPro" id="IPR036291">
    <property type="entry name" value="NAD(P)-bd_dom_sf"/>
</dbReference>
<evidence type="ECO:0000256" key="4">
    <source>
        <dbReference type="ARBA" id="ARBA00022827"/>
    </source>
</evidence>
<dbReference type="Pfam" id="PF22917">
    <property type="entry name" value="PRISE"/>
    <property type="match status" value="1"/>
</dbReference>
<evidence type="ECO:0000313" key="8">
    <source>
        <dbReference type="EMBL" id="CRK38885.1"/>
    </source>
</evidence>
<dbReference type="InterPro" id="IPR012132">
    <property type="entry name" value="GMC_OxRdtase"/>
</dbReference>
<keyword evidence="4 5" id="KW-0274">FAD</keyword>
<dbReference type="SUPFAM" id="SSF51735">
    <property type="entry name" value="NAD(P)-binding Rossmann-fold domains"/>
    <property type="match status" value="1"/>
</dbReference>
<dbReference type="CDD" id="cd08948">
    <property type="entry name" value="5beta-POR_like_SDR_a"/>
    <property type="match status" value="1"/>
</dbReference>
<reference evidence="9" key="1">
    <citation type="submission" date="2015-05" db="EMBL/GenBank/DDBJ databases">
        <authorList>
            <person name="Fogelqvist Johan"/>
        </authorList>
    </citation>
    <scope>NUCLEOTIDE SEQUENCE [LARGE SCALE GENOMIC DNA]</scope>
</reference>
<dbReference type="Gene3D" id="3.50.50.60">
    <property type="entry name" value="FAD/NAD(P)-binding domain"/>
    <property type="match status" value="2"/>
</dbReference>
<evidence type="ECO:0000313" key="9">
    <source>
        <dbReference type="Proteomes" id="UP000045706"/>
    </source>
</evidence>
<evidence type="ECO:0000259" key="7">
    <source>
        <dbReference type="PROSITE" id="PS00624"/>
    </source>
</evidence>
<dbReference type="Pfam" id="PF01593">
    <property type="entry name" value="Amino_oxidase"/>
    <property type="match status" value="1"/>
</dbReference>
<dbReference type="InterPro" id="IPR007867">
    <property type="entry name" value="GMC_OxRtase_C"/>
</dbReference>
<comment type="similarity">
    <text evidence="2 5">Belongs to the GMC oxidoreductase family.</text>
</comment>
<organism evidence="8 9">
    <name type="scientific">Verticillium longisporum</name>
    <name type="common">Verticillium dahliae var. longisporum</name>
    <dbReference type="NCBI Taxonomy" id="100787"/>
    <lineage>
        <taxon>Eukaryota</taxon>
        <taxon>Fungi</taxon>
        <taxon>Dikarya</taxon>
        <taxon>Ascomycota</taxon>
        <taxon>Pezizomycotina</taxon>
        <taxon>Sordariomycetes</taxon>
        <taxon>Hypocreomycetidae</taxon>
        <taxon>Glomerellales</taxon>
        <taxon>Plectosphaerellaceae</taxon>
        <taxon>Verticillium</taxon>
    </lineage>
</organism>
<dbReference type="Gene3D" id="3.40.50.720">
    <property type="entry name" value="NAD(P)-binding Rossmann-like Domain"/>
    <property type="match status" value="1"/>
</dbReference>
<dbReference type="EMBL" id="CVQI01031652">
    <property type="protein sequence ID" value="CRK38885.1"/>
    <property type="molecule type" value="Genomic_DNA"/>
</dbReference>
<name>A0A0G4MXX7_VERLO</name>
<dbReference type="Proteomes" id="UP000045706">
    <property type="component" value="Unassembled WGS sequence"/>
</dbReference>
<protein>
    <recommendedName>
        <fullName evidence="6 7">Glucose-methanol-choline oxidoreductase N-terminal domain-containing protein</fullName>
    </recommendedName>
</protein>
<keyword evidence="3 5" id="KW-0285">Flavoprotein</keyword>
<dbReference type="PANTHER" id="PTHR11552:SF147">
    <property type="entry name" value="CHOLINE DEHYDROGENASE, MITOCHONDRIAL"/>
    <property type="match status" value="1"/>
</dbReference>
<dbReference type="SUPFAM" id="SSF54373">
    <property type="entry name" value="FAD-linked reductases, C-terminal domain"/>
    <property type="match status" value="1"/>
</dbReference>
<proteinExistence type="inferred from homology"/>
<dbReference type="GO" id="GO:0016614">
    <property type="term" value="F:oxidoreductase activity, acting on CH-OH group of donors"/>
    <property type="evidence" value="ECO:0007669"/>
    <property type="project" value="InterPro"/>
</dbReference>
<dbReference type="Gene3D" id="3.90.660.10">
    <property type="match status" value="1"/>
</dbReference>
<dbReference type="Pfam" id="PF00732">
    <property type="entry name" value="GMC_oxred_N"/>
    <property type="match status" value="1"/>
</dbReference>
<dbReference type="Gene3D" id="3.30.560.10">
    <property type="entry name" value="Glucose Oxidase, domain 3"/>
    <property type="match status" value="1"/>
</dbReference>
<dbReference type="InterPro" id="IPR002937">
    <property type="entry name" value="Amino_oxidase"/>
</dbReference>
<feature type="non-terminal residue" evidence="8">
    <location>
        <position position="1"/>
    </location>
</feature>
<accession>A0A0G4MXX7</accession>
<dbReference type="GO" id="GO:0050660">
    <property type="term" value="F:flavin adenine dinucleotide binding"/>
    <property type="evidence" value="ECO:0007669"/>
    <property type="project" value="InterPro"/>
</dbReference>
<evidence type="ECO:0000256" key="2">
    <source>
        <dbReference type="ARBA" id="ARBA00010790"/>
    </source>
</evidence>
<dbReference type="InterPro" id="IPR055222">
    <property type="entry name" value="PRISE-like_Rossmann-fold"/>
</dbReference>
<sequence>IGPNWIHAQTENSHPHAISRLAEETGTPMHSWNDKQLIFDSNGSAVPADMTERLSTLLWEIIEEAFNFSADAQKGTSIIDNDASLYDFVRDQAKEKLSDENERALLLKMSEMFGAYIGEPVWRQSLKFAWMEECCGGEELFVESNYSKILAKIAQPVESRARIILNTYVDSISSSEAREPGGKVHVGTKNGDSLAFDEVVVTTPLGWLKRNQDAFTPRLPTRISSAIENISLSQLEKVFITFPSVFWNAKPELDDFPCYTNWLTPEYAEGSNPQHWPQEIWDLSTFRSPNNHPTILFYTYGDCARHILVDNLPVLSNDVHDNAVVLGLLEAAYDHNGNDALDAGDTDGNSTAVDGVGGCLLGAHGELGGKRGLVAGVLEGKEVGADAPAQNTVPLARDPSLVIGHQAATGDGLEDDLLGIRQRNGDESGLRIGDGMQASVEEPYHTLIRPPTSALSSFGVRRDRLRPMRPANLYDMLSSTLSVAVALLGIQAALGRPIQGLERAEIEEAYDFIIAGGGTAGLVVANRLTESGKHRVLVLEAGPDPSIVAAYKPLGGNQLLAGSAIDWRFDTVPQEGLDGKILTYYRGRGLGGSSAINGFYYGRGTSTVYDRWQDLGNPGWSWADVYPLFIKGTHFNPQDETKGFDNTYKTWDPSAYSDGPLEIAYQGYVPPTGIAFMHACEAANIPIVHDYNTGNSTGVKQGTATLDANLLRSSSYDGYLKKAINRTNLDVLYYAPVQRLLWDTEGEKPRATGVQFLDHPSGRMYQVHAAKEVVVSMGAFQTPQLLMVSGVGPAAELEKFGIEPVYINENVGQHLDDHSVFSIMATVADEFSTSQYADFDLLQAIQEEFYTNGTGVYTAPSGITNGFQRLPEEELRDIGAGAVVDAGLSDQSHIEYLFESIFYPGGPTPFYTPLANESYISLTASSMVALSRGNITLRGTSMSAAPNINPNYYTHDADRAIAIQAFKYLRKILAHPELAKFTYGPDNGEVSPGAAHVHTHSIMPSAIVTGATGILGREIVNRLGANSDHRGHVMASHPHTQHIHTHSTMPSAIVTGATGILGREIVNRLGANPDQWQTVYALSRSKKGAFPANAQHKSIDLTGSADDMAASLEDVQAEYVFFAAYLEQDTEQKAWDVNGAMLESFLAALERTGAARSVQRVVLVTGAKQYGVHLGPPKNPMLESDPWLRDEGRFPLNFYYRQQDVLRDFCARTASSSGGEGASWTVTYPNDVIGVAKGNFMNLATALGLYAAVNREMGRDLAFPGSETFYTRFDSFTDAKLHAEFCEWAALEPKAANEAFNVVNGDIESWQNMWPMMARRFGSKVKEDQFVGEGDDAGSKKLNDPSPLSVFEAESGLKGKVDPGNLEYRIDLVKWSQRDDVKEAWERLAEREGLDKEAFEKATWGFLVFILGRAYDLVISMSKAREIGWTGYKDTWKAFSDVFGQLEAEKHNYISMASVGGKVDRRIAINVYVVEVGTVIEQKSRDGWESSIRRHTEGRPAPPIFGVDIHAHMDQVGHLLQVAIAGSLNDGSVFDHDSLQQPTHGHTSLRLDKRPVREYHTRASLLSNMARLSIPVLLALFSATASLASKQASDSAGPGCAAPGFGAPGFGAPGFGAAGFGAAGSAACKRAVLLAEGIKLNIDDQNNEVLSLTAVSNALNANDAAAFQAAKTDLLGFVNSGIEMRKMNQAIAPAGNKAIAGLAIVADAQTEELNLSNSLSGDPAKKAADLKTVDTLKADFAGGIKQNMQNMADALSSCGGMPPPDVFNSTAFAPPPAPVFGAGANPFRGKGFWKLFRA</sequence>
<dbReference type="InterPro" id="IPR000172">
    <property type="entry name" value="GMC_OxRdtase_N"/>
</dbReference>
<feature type="domain" description="Glucose-methanol-choline oxidoreductase N-terminal" evidence="7">
    <location>
        <begin position="778"/>
        <end position="792"/>
    </location>
</feature>
<gene>
    <name evidence="8" type="ORF">BN1723_015435</name>
</gene>
<dbReference type="SUPFAM" id="SSF51905">
    <property type="entry name" value="FAD/NAD(P)-binding domain"/>
    <property type="match status" value="2"/>
</dbReference>
<dbReference type="PROSITE" id="PS00623">
    <property type="entry name" value="GMC_OXRED_1"/>
    <property type="match status" value="1"/>
</dbReference>
<evidence type="ECO:0000256" key="1">
    <source>
        <dbReference type="ARBA" id="ARBA00001974"/>
    </source>
</evidence>
<dbReference type="PROSITE" id="PS00624">
    <property type="entry name" value="GMC_OXRED_2"/>
    <property type="match status" value="1"/>
</dbReference>